<sequence length="89" mass="9969">MFIRIDNVPSDITEEEIMALFNNSPRVKNVAIKSIAGNKSVIIWVRLNVESRAVINGIADYINGRYVRGTPIKACAPLFFNEPVFNDSD</sequence>
<organism evidence="1 2">
    <name type="scientific">Litoribrevibacter euphylliae</name>
    <dbReference type="NCBI Taxonomy" id="1834034"/>
    <lineage>
        <taxon>Bacteria</taxon>
        <taxon>Pseudomonadati</taxon>
        <taxon>Pseudomonadota</taxon>
        <taxon>Gammaproteobacteria</taxon>
        <taxon>Oceanospirillales</taxon>
        <taxon>Oceanospirillaceae</taxon>
        <taxon>Litoribrevibacter</taxon>
    </lineage>
</organism>
<keyword evidence="2" id="KW-1185">Reference proteome</keyword>
<evidence type="ECO:0008006" key="3">
    <source>
        <dbReference type="Google" id="ProtNLM"/>
    </source>
</evidence>
<dbReference type="EMBL" id="JBHRSZ010000002">
    <property type="protein sequence ID" value="MFC3149836.1"/>
    <property type="molecule type" value="Genomic_DNA"/>
</dbReference>
<gene>
    <name evidence="1" type="ORF">ACFOEK_02215</name>
</gene>
<dbReference type="SUPFAM" id="SSF54928">
    <property type="entry name" value="RNA-binding domain, RBD"/>
    <property type="match status" value="1"/>
</dbReference>
<name>A0ABV7HAW4_9GAMM</name>
<dbReference type="RefSeq" id="WP_386715530.1">
    <property type="nucleotide sequence ID" value="NZ_JBHRSZ010000002.1"/>
</dbReference>
<comment type="caution">
    <text evidence="1">The sequence shown here is derived from an EMBL/GenBank/DDBJ whole genome shotgun (WGS) entry which is preliminary data.</text>
</comment>
<dbReference type="InterPro" id="IPR035979">
    <property type="entry name" value="RBD_domain_sf"/>
</dbReference>
<reference evidence="2" key="1">
    <citation type="journal article" date="2019" name="Int. J. Syst. Evol. Microbiol.">
        <title>The Global Catalogue of Microorganisms (GCM) 10K type strain sequencing project: providing services to taxonomists for standard genome sequencing and annotation.</title>
        <authorList>
            <consortium name="The Broad Institute Genomics Platform"/>
            <consortium name="The Broad Institute Genome Sequencing Center for Infectious Disease"/>
            <person name="Wu L."/>
            <person name="Ma J."/>
        </authorList>
    </citation>
    <scope>NUCLEOTIDE SEQUENCE [LARGE SCALE GENOMIC DNA]</scope>
    <source>
        <strain evidence="2">KCTC 52438</strain>
    </source>
</reference>
<proteinExistence type="predicted"/>
<protein>
    <recommendedName>
        <fullName evidence="3">RNA-binding protein</fullName>
    </recommendedName>
</protein>
<accession>A0ABV7HAW4</accession>
<dbReference type="Proteomes" id="UP001595476">
    <property type="component" value="Unassembled WGS sequence"/>
</dbReference>
<evidence type="ECO:0000313" key="1">
    <source>
        <dbReference type="EMBL" id="MFC3149836.1"/>
    </source>
</evidence>
<evidence type="ECO:0000313" key="2">
    <source>
        <dbReference type="Proteomes" id="UP001595476"/>
    </source>
</evidence>